<evidence type="ECO:0000256" key="6">
    <source>
        <dbReference type="HAMAP-Rule" id="MF_00304"/>
    </source>
</evidence>
<dbReference type="PRINTS" id="PR00420">
    <property type="entry name" value="RNGMNOXGNASE"/>
</dbReference>
<feature type="binding site" description="in other chain" evidence="6">
    <location>
        <position position="39"/>
    </location>
    <ligand>
        <name>NAD(+)</name>
        <dbReference type="ChEBI" id="CHEBI:57540"/>
        <note>ligand shared between two adjacent protomers</note>
    </ligand>
</feature>
<dbReference type="InterPro" id="IPR022828">
    <property type="entry name" value="Thi4_prok"/>
</dbReference>
<keyword evidence="2 6" id="KW-0479">Metal-binding</keyword>
<comment type="cofactor">
    <cofactor evidence="6">
        <name>Fe(2+)</name>
        <dbReference type="ChEBI" id="CHEBI:29033"/>
    </cofactor>
</comment>
<gene>
    <name evidence="6" type="primary">thi4</name>
    <name evidence="7" type="ORF">ENU72_03725</name>
</gene>
<comment type="caution">
    <text evidence="6">Lacks conserved residue(s) required for the propagation of feature annotation.</text>
</comment>
<feature type="binding site" description="in other chain" evidence="6">
    <location>
        <position position="66"/>
    </location>
    <ligand>
        <name>NAD(+)</name>
        <dbReference type="ChEBI" id="CHEBI:57540"/>
        <note>ligand shared between two adjacent protomers</note>
    </ligand>
</feature>
<dbReference type="EC" id="2.4.2.59" evidence="6"/>
<dbReference type="GO" id="GO:0009228">
    <property type="term" value="P:thiamine biosynthetic process"/>
    <property type="evidence" value="ECO:0007669"/>
    <property type="project" value="UniProtKB-KW"/>
</dbReference>
<protein>
    <recommendedName>
        <fullName evidence="6">Thiamine thiazole synthase</fullName>
        <ecNumber evidence="6">2.4.2.59</ecNumber>
    </recommendedName>
</protein>
<proteinExistence type="inferred from homology"/>
<dbReference type="HAMAP" id="MF_00304">
    <property type="entry name" value="Thi4"/>
    <property type="match status" value="1"/>
</dbReference>
<dbReference type="Pfam" id="PF01946">
    <property type="entry name" value="Thi4"/>
    <property type="match status" value="1"/>
</dbReference>
<dbReference type="NCBIfam" id="TIGR00292">
    <property type="entry name" value="sulfide-dependent adenosine diphosphate thiazole synthase"/>
    <property type="match status" value="1"/>
</dbReference>
<comment type="similarity">
    <text evidence="6">Belongs to the THI4 family.</text>
</comment>
<organism evidence="7">
    <name type="scientific">candidate division WOR-3 bacterium</name>
    <dbReference type="NCBI Taxonomy" id="2052148"/>
    <lineage>
        <taxon>Bacteria</taxon>
        <taxon>Bacteria division WOR-3</taxon>
    </lineage>
</organism>
<dbReference type="EMBL" id="DTDP01000171">
    <property type="protein sequence ID" value="HGK54114.1"/>
    <property type="molecule type" value="Genomic_DNA"/>
</dbReference>
<keyword evidence="4 6" id="KW-0408">Iron</keyword>
<dbReference type="GO" id="GO:0052837">
    <property type="term" value="P:thiazole biosynthetic process"/>
    <property type="evidence" value="ECO:0007669"/>
    <property type="project" value="UniProtKB-UniRule"/>
</dbReference>
<evidence type="ECO:0000256" key="5">
    <source>
        <dbReference type="ARBA" id="ARBA00023027"/>
    </source>
</evidence>
<evidence type="ECO:0000256" key="4">
    <source>
        <dbReference type="ARBA" id="ARBA00023004"/>
    </source>
</evidence>
<dbReference type="Gene3D" id="3.50.50.60">
    <property type="entry name" value="FAD/NAD(P)-binding domain"/>
    <property type="match status" value="1"/>
</dbReference>
<feature type="binding site" evidence="6">
    <location>
        <position position="237"/>
    </location>
    <ligand>
        <name>glycine</name>
        <dbReference type="ChEBI" id="CHEBI:57305"/>
    </ligand>
</feature>
<dbReference type="InterPro" id="IPR002922">
    <property type="entry name" value="Thi4_fam"/>
</dbReference>
<evidence type="ECO:0000256" key="2">
    <source>
        <dbReference type="ARBA" id="ARBA00022723"/>
    </source>
</evidence>
<dbReference type="PANTHER" id="PTHR43422">
    <property type="entry name" value="THIAMINE THIAZOLE SYNTHASE"/>
    <property type="match status" value="1"/>
</dbReference>
<keyword evidence="5 6" id="KW-0520">NAD</keyword>
<keyword evidence="1 6" id="KW-0808">Transferase</keyword>
<dbReference type="SUPFAM" id="SSF51905">
    <property type="entry name" value="FAD/NAD(P)-binding domain"/>
    <property type="match status" value="1"/>
</dbReference>
<name>A0A7V3ZU00_UNCW3</name>
<comment type="pathway">
    <text evidence="6">Cofactor biosynthesis; thiamine diphosphate biosynthesis.</text>
</comment>
<evidence type="ECO:0000256" key="1">
    <source>
        <dbReference type="ARBA" id="ARBA00022679"/>
    </source>
</evidence>
<dbReference type="PANTHER" id="PTHR43422:SF3">
    <property type="entry name" value="THIAMINE THIAZOLE SYNTHASE"/>
    <property type="match status" value="1"/>
</dbReference>
<dbReference type="GO" id="GO:0005506">
    <property type="term" value="F:iron ion binding"/>
    <property type="evidence" value="ECO:0007669"/>
    <property type="project" value="UniProtKB-UniRule"/>
</dbReference>
<sequence>MIFAKKGESEVTKAIVESFLSMFKESIKSQVIIIGGGPAGLTCARELAKNKINVLVIERNNYLGGGFWIGGYFMNKVTFRAPSNEYLDEIGVKYEKVEEGLFVSDGAQACSKLIAAASDAGAKFLQLTDFEDVIIREKDGKAKVAGVVVNWSGVKGLPRQITCVDPVGLESEFVVDASGHEAHVIKALEKRGYIKTKGMGAMWVEASEDAVVEHTGEVFPGLIVAGMAVSETFGLPRMGPTFGAMLLSGKRAAEIILSKIKY</sequence>
<dbReference type="UniPathway" id="UPA00060"/>
<reference evidence="7" key="1">
    <citation type="journal article" date="2020" name="mSystems">
        <title>Genome- and Community-Level Interaction Insights into Carbon Utilization and Element Cycling Functions of Hydrothermarchaeota in Hydrothermal Sediment.</title>
        <authorList>
            <person name="Zhou Z."/>
            <person name="Liu Y."/>
            <person name="Xu W."/>
            <person name="Pan J."/>
            <person name="Luo Z.H."/>
            <person name="Li M."/>
        </authorList>
    </citation>
    <scope>NUCLEOTIDE SEQUENCE [LARGE SCALE GENOMIC DNA]</scope>
    <source>
        <strain evidence="7">SpSt-695</strain>
    </source>
</reference>
<keyword evidence="3 6" id="KW-0784">Thiamine biosynthesis</keyword>
<feature type="binding site" evidence="6">
    <location>
        <position position="165"/>
    </location>
    <ligand>
        <name>NAD(+)</name>
        <dbReference type="ChEBI" id="CHEBI:57540"/>
        <note>ligand shared between two adjacent protomers</note>
    </ligand>
</feature>
<dbReference type="InterPro" id="IPR036188">
    <property type="entry name" value="FAD/NAD-bd_sf"/>
</dbReference>
<feature type="binding site" description="in other chain" evidence="6">
    <location>
        <position position="180"/>
    </location>
    <ligand>
        <name>Fe cation</name>
        <dbReference type="ChEBI" id="CHEBI:24875"/>
        <note>ligand shared between two adjacent protomers</note>
    </ligand>
</feature>
<dbReference type="GO" id="GO:0009229">
    <property type="term" value="P:thiamine diphosphate biosynthetic process"/>
    <property type="evidence" value="ECO:0007669"/>
    <property type="project" value="UniProtKB-UniRule"/>
</dbReference>
<comment type="subunit">
    <text evidence="6">Homooctamer; tetramer of dimers.</text>
</comment>
<accession>A0A7V3ZU00</accession>
<feature type="binding site" description="in other chain" evidence="6">
    <location>
        <position position="227"/>
    </location>
    <ligand>
        <name>NAD(+)</name>
        <dbReference type="ChEBI" id="CHEBI:57540"/>
        <note>ligand shared between two adjacent protomers</note>
    </ligand>
</feature>
<feature type="binding site" evidence="6">
    <location>
        <position position="165"/>
    </location>
    <ligand>
        <name>Fe cation</name>
        <dbReference type="ChEBI" id="CHEBI:24875"/>
        <note>ligand shared between two adjacent protomers</note>
    </ligand>
</feature>
<dbReference type="GO" id="GO:0016763">
    <property type="term" value="F:pentosyltransferase activity"/>
    <property type="evidence" value="ECO:0007669"/>
    <property type="project" value="UniProtKB-UniRule"/>
</dbReference>
<dbReference type="AlphaFoldDB" id="A0A7V3ZU00"/>
<evidence type="ECO:0000256" key="3">
    <source>
        <dbReference type="ARBA" id="ARBA00022977"/>
    </source>
</evidence>
<comment type="caution">
    <text evidence="7">The sequence shown here is derived from an EMBL/GenBank/DDBJ whole genome shotgun (WGS) entry which is preliminary data.</text>
</comment>
<evidence type="ECO:0000313" key="7">
    <source>
        <dbReference type="EMBL" id="HGK54114.1"/>
    </source>
</evidence>
<feature type="binding site" description="in other chain" evidence="6">
    <location>
        <begin position="58"/>
        <end position="59"/>
    </location>
    <ligand>
        <name>NAD(+)</name>
        <dbReference type="ChEBI" id="CHEBI:57540"/>
        <note>ligand shared between two adjacent protomers</note>
    </ligand>
</feature>
<comment type="catalytic activity">
    <reaction evidence="6">
        <text>hydrogen sulfide + glycine + NAD(+) = ADP-5-ethyl-4-methylthiazole-2-carboxylate + nicotinamide + 3 H2O + H(+)</text>
        <dbReference type="Rhea" id="RHEA:55704"/>
        <dbReference type="ChEBI" id="CHEBI:15377"/>
        <dbReference type="ChEBI" id="CHEBI:15378"/>
        <dbReference type="ChEBI" id="CHEBI:17154"/>
        <dbReference type="ChEBI" id="CHEBI:29919"/>
        <dbReference type="ChEBI" id="CHEBI:57305"/>
        <dbReference type="ChEBI" id="CHEBI:57540"/>
        <dbReference type="ChEBI" id="CHEBI:139151"/>
        <dbReference type="EC" id="2.4.2.59"/>
    </reaction>
</comment>
<comment type="function">
    <text evidence="6">Involved in the biosynthesis of the thiazole moiety of thiamine. Catalyzes the conversion of NAD and glycine to adenosine diphosphate 5-(2-hydroxyethyl)-4-methylthiazole-2-carboxylate (ADT), an adenylated thiazole intermediate, using free sulfide as a source of sulfur.</text>
</comment>